<evidence type="ECO:0000256" key="3">
    <source>
        <dbReference type="SAM" id="MobiDB-lite"/>
    </source>
</evidence>
<gene>
    <name evidence="5" type="ORF">B0A50_08206</name>
</gene>
<name>A0A4V5N374_9PEZI</name>
<proteinExistence type="inferred from homology"/>
<evidence type="ECO:0000256" key="1">
    <source>
        <dbReference type="ARBA" id="ARBA00008356"/>
    </source>
</evidence>
<feature type="compositionally biased region" description="Low complexity" evidence="3">
    <location>
        <begin position="342"/>
        <end position="353"/>
    </location>
</feature>
<evidence type="ECO:0000313" key="5">
    <source>
        <dbReference type="EMBL" id="TKA22149.1"/>
    </source>
</evidence>
<dbReference type="AlphaFoldDB" id="A0A4V5N374"/>
<comment type="caution">
    <text evidence="5">The sequence shown here is derived from an EMBL/GenBank/DDBJ whole genome shotgun (WGS) entry which is preliminary data.</text>
</comment>
<sequence length="494" mass="54210">MALSRKRTHAVSEEQNAKTQASTPAQPKGIKTFAAVSKTKSANNVEKRRKTSHQREATPPAPKTMPVQRDTKRKRGLESVAEEGEDEAPVSKKDECPRLLAHGAKKGVQSSKRMRHALLPLLPKETPSKCAVAMFDRLRLDGASQPIPFALTKQPQAGLDTPPATPEAEQIDILPVELQELIQLHASFLTALSLYFAHNGTTSPVSLGLLLPQITRTWRKRTVTIVDLRKLLGFNLQTTEFNLQDCGRADICLFRAQPRGRALKRAASYIDEDSLNLRFEDAVRERWATWVNEMDMEDRQPATFLKQLPLAEIRRNESAEKAAPLFARGAQRLADLKAGQTAAAKAAPSAPSPVHEQQKSGAAVQNRGATLLDRILAKQAYTAGLPAAPTKAQLERRAALHRVVDIAQVLTLLSANKPRSSFTMPALVQQLQQSLRTPIGKEEATQVLEVMANEVTPGFVKVINSGMVKGVVVSRVGSVGVEELRERVTMAFEV</sequence>
<evidence type="ECO:0000256" key="2">
    <source>
        <dbReference type="ARBA" id="ARBA00023306"/>
    </source>
</evidence>
<feature type="domain" description="DNA replication factor Cdt1 C-terminal" evidence="4">
    <location>
        <begin position="371"/>
        <end position="465"/>
    </location>
</feature>
<reference evidence="5 6" key="1">
    <citation type="submission" date="2017-03" db="EMBL/GenBank/DDBJ databases">
        <title>Genomes of endolithic fungi from Antarctica.</title>
        <authorList>
            <person name="Coleine C."/>
            <person name="Masonjones S."/>
            <person name="Stajich J.E."/>
        </authorList>
    </citation>
    <scope>NUCLEOTIDE SEQUENCE [LARGE SCALE GENOMIC DNA]</scope>
    <source>
        <strain evidence="5 6">CCFEE 6315</strain>
    </source>
</reference>
<organism evidence="5 6">
    <name type="scientific">Salinomyces thailandicus</name>
    <dbReference type="NCBI Taxonomy" id="706561"/>
    <lineage>
        <taxon>Eukaryota</taxon>
        <taxon>Fungi</taxon>
        <taxon>Dikarya</taxon>
        <taxon>Ascomycota</taxon>
        <taxon>Pezizomycotina</taxon>
        <taxon>Dothideomycetes</taxon>
        <taxon>Dothideomycetidae</taxon>
        <taxon>Mycosphaerellales</taxon>
        <taxon>Teratosphaeriaceae</taxon>
        <taxon>Salinomyces</taxon>
    </lineage>
</organism>
<dbReference type="Pfam" id="PF26121">
    <property type="entry name" value="HTH_CDT1"/>
    <property type="match status" value="1"/>
</dbReference>
<keyword evidence="2" id="KW-0131">Cell cycle</keyword>
<accession>A0A4V5N374</accession>
<evidence type="ECO:0000313" key="6">
    <source>
        <dbReference type="Proteomes" id="UP000308549"/>
    </source>
</evidence>
<dbReference type="InterPro" id="IPR032054">
    <property type="entry name" value="Cdt1_C"/>
</dbReference>
<comment type="similarity">
    <text evidence="1">Belongs to the Cdt1 family.</text>
</comment>
<feature type="region of interest" description="Disordered" evidence="3">
    <location>
        <begin position="1"/>
        <end position="96"/>
    </location>
</feature>
<feature type="region of interest" description="Disordered" evidence="3">
    <location>
        <begin position="339"/>
        <end position="360"/>
    </location>
</feature>
<dbReference type="OrthoDB" id="341730at2759"/>
<dbReference type="Proteomes" id="UP000308549">
    <property type="component" value="Unassembled WGS sequence"/>
</dbReference>
<keyword evidence="6" id="KW-1185">Reference proteome</keyword>
<protein>
    <recommendedName>
        <fullName evidence="4">DNA replication factor Cdt1 C-terminal domain-containing protein</fullName>
    </recommendedName>
</protein>
<evidence type="ECO:0000259" key="4">
    <source>
        <dbReference type="Pfam" id="PF16679"/>
    </source>
</evidence>
<dbReference type="InterPro" id="IPR038090">
    <property type="entry name" value="Cdt1_C_WH_dom_sf"/>
</dbReference>
<dbReference type="EMBL" id="NAJL01000083">
    <property type="protein sequence ID" value="TKA22149.1"/>
    <property type="molecule type" value="Genomic_DNA"/>
</dbReference>
<dbReference type="Gene3D" id="1.10.10.1420">
    <property type="entry name" value="DNA replication factor Cdt1, C-terminal WH domain"/>
    <property type="match status" value="1"/>
</dbReference>
<dbReference type="Pfam" id="PF16679">
    <property type="entry name" value="CDT1_C"/>
    <property type="match status" value="1"/>
</dbReference>